<name>A0ABD2MXR8_9CUCU</name>
<protein>
    <submittedName>
        <fullName evidence="1">Uncharacterized protein</fullName>
    </submittedName>
</protein>
<proteinExistence type="predicted"/>
<sequence length="89" mass="10599">MLSKIDFLVISFNIIIPLLKHLLPYIKNFHATISEDCFYLNVQNVQGKYMKIIFSSEQLPNIRMVPIIRYKKSCYSYFGLSCWFIRHFG</sequence>
<dbReference type="AlphaFoldDB" id="A0ABD2MXR8"/>
<reference evidence="1 2" key="1">
    <citation type="journal article" date="2021" name="BMC Biol.">
        <title>Horizontally acquired antibacterial genes associated with adaptive radiation of ladybird beetles.</title>
        <authorList>
            <person name="Li H.S."/>
            <person name="Tang X.F."/>
            <person name="Huang Y.H."/>
            <person name="Xu Z.Y."/>
            <person name="Chen M.L."/>
            <person name="Du X.Y."/>
            <person name="Qiu B.Y."/>
            <person name="Chen P.T."/>
            <person name="Zhang W."/>
            <person name="Slipinski A."/>
            <person name="Escalona H.E."/>
            <person name="Waterhouse R.M."/>
            <person name="Zwick A."/>
            <person name="Pang H."/>
        </authorList>
    </citation>
    <scope>NUCLEOTIDE SEQUENCE [LARGE SCALE GENOMIC DNA]</scope>
    <source>
        <strain evidence="1">SYSU2018</strain>
    </source>
</reference>
<gene>
    <name evidence="1" type="ORF">HHI36_021322</name>
</gene>
<organism evidence="1 2">
    <name type="scientific">Cryptolaemus montrouzieri</name>
    <dbReference type="NCBI Taxonomy" id="559131"/>
    <lineage>
        <taxon>Eukaryota</taxon>
        <taxon>Metazoa</taxon>
        <taxon>Ecdysozoa</taxon>
        <taxon>Arthropoda</taxon>
        <taxon>Hexapoda</taxon>
        <taxon>Insecta</taxon>
        <taxon>Pterygota</taxon>
        <taxon>Neoptera</taxon>
        <taxon>Endopterygota</taxon>
        <taxon>Coleoptera</taxon>
        <taxon>Polyphaga</taxon>
        <taxon>Cucujiformia</taxon>
        <taxon>Coccinelloidea</taxon>
        <taxon>Coccinellidae</taxon>
        <taxon>Scymninae</taxon>
        <taxon>Scymnini</taxon>
        <taxon>Cryptolaemus</taxon>
    </lineage>
</organism>
<accession>A0ABD2MXR8</accession>
<comment type="caution">
    <text evidence="1">The sequence shown here is derived from an EMBL/GenBank/DDBJ whole genome shotgun (WGS) entry which is preliminary data.</text>
</comment>
<evidence type="ECO:0000313" key="2">
    <source>
        <dbReference type="Proteomes" id="UP001516400"/>
    </source>
</evidence>
<keyword evidence="2" id="KW-1185">Reference proteome</keyword>
<dbReference type="Proteomes" id="UP001516400">
    <property type="component" value="Unassembled WGS sequence"/>
</dbReference>
<dbReference type="EMBL" id="JABFTP020000042">
    <property type="protein sequence ID" value="KAL3270799.1"/>
    <property type="molecule type" value="Genomic_DNA"/>
</dbReference>
<evidence type="ECO:0000313" key="1">
    <source>
        <dbReference type="EMBL" id="KAL3270799.1"/>
    </source>
</evidence>